<evidence type="ECO:0000256" key="3">
    <source>
        <dbReference type="ARBA" id="ARBA00002728"/>
    </source>
</evidence>
<dbReference type="PANTHER" id="PTHR46244">
    <property type="entry name" value="PHOSPHOENOLPYRUVATE-PROTEIN PHOSPHOTRANSFERASE"/>
    <property type="match status" value="1"/>
</dbReference>
<evidence type="ECO:0000256" key="16">
    <source>
        <dbReference type="ARBA" id="ARBA00033235"/>
    </source>
</evidence>
<dbReference type="InterPro" id="IPR036637">
    <property type="entry name" value="Phosphohistidine_dom_sf"/>
</dbReference>
<accession>A0ABT5F0P2</accession>
<feature type="domain" description="Phosphotransferase system enzyme I N-terminal" evidence="21">
    <location>
        <begin position="14"/>
        <end position="135"/>
    </location>
</feature>
<evidence type="ECO:0000256" key="1">
    <source>
        <dbReference type="ARBA" id="ARBA00000683"/>
    </source>
</evidence>
<evidence type="ECO:0000256" key="4">
    <source>
        <dbReference type="ARBA" id="ARBA00004496"/>
    </source>
</evidence>
<dbReference type="Gene3D" id="3.20.20.60">
    <property type="entry name" value="Phosphoenolpyruvate-binding domains"/>
    <property type="match status" value="1"/>
</dbReference>
<comment type="caution">
    <text evidence="22">The sequence shown here is derived from an EMBL/GenBank/DDBJ whole genome shotgun (WGS) entry which is preliminary data.</text>
</comment>
<dbReference type="Proteomes" id="UP001221411">
    <property type="component" value="Unassembled WGS sequence"/>
</dbReference>
<sequence length="591" mass="64260">MSVEPPSKATEVLRGIAGSPGVAIGKVVVFGQSRVQCPRRTIGPGEIDAEVARFEEAVARAQRDLREMSLRLTERSAEASILEAYVLMTGDPVLAEAVRHQIQKEKRAAEWAVAEASDVIAKRLAALDDPYLSERSHDVLFIGDRILRAFGTTVPEQQNLRLEGPSIVVAHDLSPADTAAMINQPVVGFVTEVGTRTSHTAIMARALEIPAVVGVTDALKRISSGDLVVVDGLRGSVLVGPQPRELDEARARGERHTALSRELSVSRDREATTQDGVRVTLRANVELPAEAILARDHGAEGIGLYRTEFLYIDRSLPPTEDQQFEIFRAVVETMRPMPVTLRTFDIGGDKFMSSLKLPPEMNPMLGLRAVRLALSQPEVFLEHLRAMVRASAYGEVKIMIPMIASLSELRQVRVLLEKAIEQVKARGLPCADEIPLGIMVEVPAAAVLVDLFAQEASFMSLGTNDLVQYTLAVDRTSRSLAYLASSFDPAILRLIRSVVRAGEGWACPVSICGAMASDPLAAVLLVGLGMRDFSMEAAAIPEIKEALRRVTLVEAEAVAREALRFGTSDEVEHCVAEAFAPRLYDLLTGER</sequence>
<evidence type="ECO:0000259" key="19">
    <source>
        <dbReference type="Pfam" id="PF00391"/>
    </source>
</evidence>
<evidence type="ECO:0000256" key="15">
    <source>
        <dbReference type="ARBA" id="ARBA00022842"/>
    </source>
</evidence>
<keyword evidence="12 17" id="KW-0598">Phosphotransferase system</keyword>
<dbReference type="PANTHER" id="PTHR46244:SF3">
    <property type="entry name" value="PHOSPHOENOLPYRUVATE-PROTEIN PHOSPHOTRANSFERASE"/>
    <property type="match status" value="1"/>
</dbReference>
<evidence type="ECO:0000313" key="22">
    <source>
        <dbReference type="EMBL" id="MDC0747647.1"/>
    </source>
</evidence>
<dbReference type="PIRSF" id="PIRSF000732">
    <property type="entry name" value="PTS_enzyme_I"/>
    <property type="match status" value="1"/>
</dbReference>
<gene>
    <name evidence="22" type="primary">ptsP</name>
    <name evidence="22" type="ORF">POL67_40315</name>
</gene>
<evidence type="ECO:0000256" key="6">
    <source>
        <dbReference type="ARBA" id="ARBA00012232"/>
    </source>
</evidence>
<evidence type="ECO:0000256" key="17">
    <source>
        <dbReference type="PIRNR" id="PIRNR000732"/>
    </source>
</evidence>
<dbReference type="InterPro" id="IPR023151">
    <property type="entry name" value="PEP_util_CS"/>
</dbReference>
<dbReference type="InterPro" id="IPR036618">
    <property type="entry name" value="PtsI_HPr-bd_sf"/>
</dbReference>
<dbReference type="GO" id="GO:0008965">
    <property type="term" value="F:phosphoenolpyruvate-protein phosphotransferase activity"/>
    <property type="evidence" value="ECO:0007669"/>
    <property type="project" value="UniProtKB-EC"/>
</dbReference>
<feature type="region of interest" description="Disordered" evidence="18">
    <location>
        <begin position="249"/>
        <end position="271"/>
    </location>
</feature>
<dbReference type="EC" id="2.7.3.9" evidence="6 17"/>
<dbReference type="RefSeq" id="WP_271926201.1">
    <property type="nucleotide sequence ID" value="NZ_JAQNDO010000001.1"/>
</dbReference>
<dbReference type="SUPFAM" id="SSF52009">
    <property type="entry name" value="Phosphohistidine domain"/>
    <property type="match status" value="1"/>
</dbReference>
<keyword evidence="13 17" id="KW-0479">Metal-binding</keyword>
<evidence type="ECO:0000256" key="8">
    <source>
        <dbReference type="ARBA" id="ARBA00022448"/>
    </source>
</evidence>
<dbReference type="Pfam" id="PF00391">
    <property type="entry name" value="PEP-utilizers"/>
    <property type="match status" value="1"/>
</dbReference>
<keyword evidence="11 17" id="KW-0808">Transferase</keyword>
<dbReference type="EMBL" id="JAQNDO010000001">
    <property type="protein sequence ID" value="MDC0747647.1"/>
    <property type="molecule type" value="Genomic_DNA"/>
</dbReference>
<evidence type="ECO:0000256" key="7">
    <source>
        <dbReference type="ARBA" id="ARBA00016544"/>
    </source>
</evidence>
<comment type="similarity">
    <text evidence="5 17">Belongs to the PEP-utilizing enzyme family.</text>
</comment>
<evidence type="ECO:0000256" key="5">
    <source>
        <dbReference type="ARBA" id="ARBA00007837"/>
    </source>
</evidence>
<comment type="catalytic activity">
    <reaction evidence="1 17">
        <text>L-histidyl-[protein] + phosphoenolpyruvate = N(pros)-phospho-L-histidyl-[protein] + pyruvate</text>
        <dbReference type="Rhea" id="RHEA:23880"/>
        <dbReference type="Rhea" id="RHEA-COMP:9745"/>
        <dbReference type="Rhea" id="RHEA-COMP:9746"/>
        <dbReference type="ChEBI" id="CHEBI:15361"/>
        <dbReference type="ChEBI" id="CHEBI:29979"/>
        <dbReference type="ChEBI" id="CHEBI:58702"/>
        <dbReference type="ChEBI" id="CHEBI:64837"/>
        <dbReference type="EC" id="2.7.3.9"/>
    </reaction>
</comment>
<dbReference type="PRINTS" id="PR01736">
    <property type="entry name" value="PHPHTRNFRASE"/>
</dbReference>
<evidence type="ECO:0000256" key="9">
    <source>
        <dbReference type="ARBA" id="ARBA00022490"/>
    </source>
</evidence>
<evidence type="ECO:0000256" key="2">
    <source>
        <dbReference type="ARBA" id="ARBA00001946"/>
    </source>
</evidence>
<evidence type="ECO:0000259" key="21">
    <source>
        <dbReference type="Pfam" id="PF05524"/>
    </source>
</evidence>
<keyword evidence="9 17" id="KW-0963">Cytoplasm</keyword>
<dbReference type="Pfam" id="PF05524">
    <property type="entry name" value="PEP-utilisers_N"/>
    <property type="match status" value="1"/>
</dbReference>
<feature type="domain" description="PEP-utilising enzyme C-terminal" evidence="20">
    <location>
        <begin position="263"/>
        <end position="550"/>
    </location>
</feature>
<dbReference type="InterPro" id="IPR008731">
    <property type="entry name" value="PTS_EIN"/>
</dbReference>
<comment type="function">
    <text evidence="3 17">General (non sugar-specific) component of the phosphoenolpyruvate-dependent sugar phosphotransferase system (sugar PTS). This major carbohydrate active-transport system catalyzes the phosphorylation of incoming sugar substrates concomitantly with their translocation across the cell membrane. Enzyme I transfers the phosphoryl group from phosphoenolpyruvate (PEP) to the phosphoryl carrier protein (HPr).</text>
</comment>
<evidence type="ECO:0000256" key="11">
    <source>
        <dbReference type="ARBA" id="ARBA00022679"/>
    </source>
</evidence>
<evidence type="ECO:0000256" key="10">
    <source>
        <dbReference type="ARBA" id="ARBA00022597"/>
    </source>
</evidence>
<keyword evidence="15 17" id="KW-0460">Magnesium</keyword>
<dbReference type="InterPro" id="IPR024692">
    <property type="entry name" value="PTS_EI"/>
</dbReference>
<dbReference type="InterPro" id="IPR050499">
    <property type="entry name" value="PEP-utilizing_PTS_enzyme"/>
</dbReference>
<comment type="cofactor">
    <cofactor evidence="2 17">
        <name>Mg(2+)</name>
        <dbReference type="ChEBI" id="CHEBI:18420"/>
    </cofactor>
</comment>
<dbReference type="NCBIfam" id="TIGR01417">
    <property type="entry name" value="PTS_I_fam"/>
    <property type="match status" value="1"/>
</dbReference>
<dbReference type="InterPro" id="IPR006318">
    <property type="entry name" value="PTS_EI-like"/>
</dbReference>
<organism evidence="22 23">
    <name type="scientific">Polyangium mundeleinium</name>
    <dbReference type="NCBI Taxonomy" id="2995306"/>
    <lineage>
        <taxon>Bacteria</taxon>
        <taxon>Pseudomonadati</taxon>
        <taxon>Myxococcota</taxon>
        <taxon>Polyangia</taxon>
        <taxon>Polyangiales</taxon>
        <taxon>Polyangiaceae</taxon>
        <taxon>Polyangium</taxon>
    </lineage>
</organism>
<dbReference type="PROSITE" id="PS00742">
    <property type="entry name" value="PEP_ENZYMES_2"/>
    <property type="match status" value="1"/>
</dbReference>
<reference evidence="22 23" key="1">
    <citation type="submission" date="2022-11" db="EMBL/GenBank/DDBJ databases">
        <title>Minimal conservation of predation-associated metabolite biosynthetic gene clusters underscores biosynthetic potential of Myxococcota including descriptions for ten novel species: Archangium lansinium sp. nov., Myxococcus landrumus sp. nov., Nannocystis bai.</title>
        <authorList>
            <person name="Ahearne A."/>
            <person name="Stevens C."/>
            <person name="Dowd S."/>
        </authorList>
    </citation>
    <scope>NUCLEOTIDE SEQUENCE [LARGE SCALE GENOMIC DNA]</scope>
    <source>
        <strain evidence="22 23">RJM3</strain>
    </source>
</reference>
<evidence type="ECO:0000256" key="18">
    <source>
        <dbReference type="SAM" id="MobiDB-lite"/>
    </source>
</evidence>
<dbReference type="Gene3D" id="1.10.274.10">
    <property type="entry name" value="PtsI, HPr-binding domain"/>
    <property type="match status" value="1"/>
</dbReference>
<proteinExistence type="inferred from homology"/>
<feature type="domain" description="PEP-utilising enzyme mobile" evidence="19">
    <location>
        <begin position="164"/>
        <end position="235"/>
    </location>
</feature>
<keyword evidence="10 17" id="KW-0762">Sugar transport</keyword>
<dbReference type="Pfam" id="PF02896">
    <property type="entry name" value="PEP-utilizers_C"/>
    <property type="match status" value="1"/>
</dbReference>
<keyword evidence="8 17" id="KW-0813">Transport</keyword>
<evidence type="ECO:0000256" key="12">
    <source>
        <dbReference type="ARBA" id="ARBA00022683"/>
    </source>
</evidence>
<dbReference type="InterPro" id="IPR015813">
    <property type="entry name" value="Pyrv/PenolPyrv_kinase-like_dom"/>
</dbReference>
<evidence type="ECO:0000256" key="13">
    <source>
        <dbReference type="ARBA" id="ARBA00022723"/>
    </source>
</evidence>
<dbReference type="Gene3D" id="3.50.30.10">
    <property type="entry name" value="Phosphohistidine domain"/>
    <property type="match status" value="1"/>
</dbReference>
<protein>
    <recommendedName>
        <fullName evidence="7 17">Phosphoenolpyruvate-protein phosphotransferase</fullName>
        <ecNumber evidence="6 17">2.7.3.9</ecNumber>
    </recommendedName>
    <alternativeName>
        <fullName evidence="16 17">Phosphotransferase system, enzyme I</fullName>
    </alternativeName>
</protein>
<dbReference type="SUPFAM" id="SSF47831">
    <property type="entry name" value="Enzyme I of the PEP:sugar phosphotransferase system HPr-binding (sub)domain"/>
    <property type="match status" value="1"/>
</dbReference>
<name>A0ABT5F0P2_9BACT</name>
<evidence type="ECO:0000256" key="14">
    <source>
        <dbReference type="ARBA" id="ARBA00022777"/>
    </source>
</evidence>
<dbReference type="InterPro" id="IPR000121">
    <property type="entry name" value="PEP_util_C"/>
</dbReference>
<evidence type="ECO:0000259" key="20">
    <source>
        <dbReference type="Pfam" id="PF02896"/>
    </source>
</evidence>
<keyword evidence="14 17" id="KW-0418">Kinase</keyword>
<dbReference type="InterPro" id="IPR008279">
    <property type="entry name" value="PEP-util_enz_mobile_dom"/>
</dbReference>
<comment type="subcellular location">
    <subcellularLocation>
        <location evidence="4 17">Cytoplasm</location>
    </subcellularLocation>
</comment>
<keyword evidence="23" id="KW-1185">Reference proteome</keyword>
<evidence type="ECO:0000313" key="23">
    <source>
        <dbReference type="Proteomes" id="UP001221411"/>
    </source>
</evidence>
<dbReference type="InterPro" id="IPR040442">
    <property type="entry name" value="Pyrv_kinase-like_dom_sf"/>
</dbReference>
<dbReference type="SUPFAM" id="SSF51621">
    <property type="entry name" value="Phosphoenolpyruvate/pyruvate domain"/>
    <property type="match status" value="1"/>
</dbReference>